<evidence type="ECO:0000313" key="2">
    <source>
        <dbReference type="Proteomes" id="UP000199236"/>
    </source>
</evidence>
<gene>
    <name evidence="1" type="ORF">SAMN04488056_105256</name>
</gene>
<dbReference type="RefSeq" id="WP_139229263.1">
    <property type="nucleotide sequence ID" value="NZ_FOVR01000005.1"/>
</dbReference>
<dbReference type="Proteomes" id="UP000199236">
    <property type="component" value="Unassembled WGS sequence"/>
</dbReference>
<sequence length="108" mass="12864">MFRTSARSLDFPDGVTRKLETYRLVWRWYDRALEYEYAPSKEWLLNTVLRCADHEGISVDDALGTVLDYVIRRDEHQYGMDYTDDNLELLVAKQGMERFRSRKADRHG</sequence>
<reference evidence="1 2" key="1">
    <citation type="submission" date="2016-10" db="EMBL/GenBank/DDBJ databases">
        <authorList>
            <person name="de Groot N.N."/>
        </authorList>
    </citation>
    <scope>NUCLEOTIDE SEQUENCE [LARGE SCALE GENOMIC DNA]</scope>
    <source>
        <strain evidence="1 2">CGMCC 1.9157</strain>
    </source>
</reference>
<protein>
    <submittedName>
        <fullName evidence="1">Uncharacterized protein</fullName>
    </submittedName>
</protein>
<accession>A0A1I5GYL3</accession>
<dbReference type="EMBL" id="FOVR01000005">
    <property type="protein sequence ID" value="SFO40886.1"/>
    <property type="molecule type" value="Genomic_DNA"/>
</dbReference>
<name>A0A1I5GYL3_9HYPH</name>
<dbReference type="STRING" id="655353.SAMN04488056_105256"/>
<dbReference type="AlphaFoldDB" id="A0A1I5GYL3"/>
<organism evidence="1 2">
    <name type="scientific">Cohaesibacter marisflavi</name>
    <dbReference type="NCBI Taxonomy" id="655353"/>
    <lineage>
        <taxon>Bacteria</taxon>
        <taxon>Pseudomonadati</taxon>
        <taxon>Pseudomonadota</taxon>
        <taxon>Alphaproteobacteria</taxon>
        <taxon>Hyphomicrobiales</taxon>
        <taxon>Cohaesibacteraceae</taxon>
    </lineage>
</organism>
<evidence type="ECO:0000313" key="1">
    <source>
        <dbReference type="EMBL" id="SFO40886.1"/>
    </source>
</evidence>
<dbReference type="OrthoDB" id="8481154at2"/>
<keyword evidence="2" id="KW-1185">Reference proteome</keyword>
<proteinExistence type="predicted"/>